<dbReference type="CDD" id="cd07724">
    <property type="entry name" value="POD-like_MBL-fold"/>
    <property type="match status" value="1"/>
</dbReference>
<gene>
    <name evidence="3" type="ORF">FRC96_00230</name>
</gene>
<dbReference type="AlphaFoldDB" id="A0A5C6XME7"/>
<sequence>MTIKTQPFYDARTNTLTYVVYDPQTRDAVLIDPVLDYEPHASAMWTESADRAVNFLKEHKLTLHYILETHAHADHLSGAQHVKVHFPKARLAIGARITEVQQIFKKVYNLPDDFPTDGRQFDVLLEEGEVLEAGSLKVETIYTPGHTPACSTYHIGDAIFTGDTIFMPDFGTGRCDFPGGSSQALHHSITEKLYKLPDETRVFVGHDYQPGGREVQFMSTIAEQKAHNVQLPEGRSQADFITMRDSRDKTLSAPKLLLQSLQVNIDAGSLPQPEDNEKRYLRIPVNAFRPASTPDADLTLEEV</sequence>
<dbReference type="GO" id="GO:0006749">
    <property type="term" value="P:glutathione metabolic process"/>
    <property type="evidence" value="ECO:0007669"/>
    <property type="project" value="InterPro"/>
</dbReference>
<accession>A0A5C6XME7</accession>
<name>A0A5C6XME7_9DELT</name>
<dbReference type="Proteomes" id="UP000321046">
    <property type="component" value="Unassembled WGS sequence"/>
</dbReference>
<dbReference type="InterPro" id="IPR044528">
    <property type="entry name" value="POD-like_MBL-fold"/>
</dbReference>
<dbReference type="GO" id="GO:0046872">
    <property type="term" value="F:metal ion binding"/>
    <property type="evidence" value="ECO:0007669"/>
    <property type="project" value="UniProtKB-KW"/>
</dbReference>
<dbReference type="InterPro" id="IPR036866">
    <property type="entry name" value="RibonucZ/Hydroxyglut_hydro"/>
</dbReference>
<dbReference type="SMART" id="SM00849">
    <property type="entry name" value="Lactamase_B"/>
    <property type="match status" value="1"/>
</dbReference>
<dbReference type="PANTHER" id="PTHR43084">
    <property type="entry name" value="PERSULFIDE DIOXYGENASE ETHE1"/>
    <property type="match status" value="1"/>
</dbReference>
<dbReference type="InterPro" id="IPR051682">
    <property type="entry name" value="Mito_Persulfide_Diox"/>
</dbReference>
<protein>
    <submittedName>
        <fullName evidence="3">MBL fold metallo-hydrolase</fullName>
    </submittedName>
</protein>
<dbReference type="GO" id="GO:0050313">
    <property type="term" value="F:sulfur dioxygenase activity"/>
    <property type="evidence" value="ECO:0007669"/>
    <property type="project" value="InterPro"/>
</dbReference>
<dbReference type="InterPro" id="IPR001279">
    <property type="entry name" value="Metallo-B-lactamas"/>
</dbReference>
<comment type="caution">
    <text evidence="3">The sequence shown here is derived from an EMBL/GenBank/DDBJ whole genome shotgun (WGS) entry which is preliminary data.</text>
</comment>
<evidence type="ECO:0000313" key="4">
    <source>
        <dbReference type="Proteomes" id="UP000321046"/>
    </source>
</evidence>
<proteinExistence type="predicted"/>
<dbReference type="GO" id="GO:0016787">
    <property type="term" value="F:hydrolase activity"/>
    <property type="evidence" value="ECO:0007669"/>
    <property type="project" value="UniProtKB-KW"/>
</dbReference>
<dbReference type="EMBL" id="VOSL01000002">
    <property type="protein sequence ID" value="TXD44544.1"/>
    <property type="molecule type" value="Genomic_DNA"/>
</dbReference>
<evidence type="ECO:0000313" key="3">
    <source>
        <dbReference type="EMBL" id="TXD44544.1"/>
    </source>
</evidence>
<dbReference type="RefSeq" id="WP_146972037.1">
    <property type="nucleotide sequence ID" value="NZ_VOSL01000002.1"/>
</dbReference>
<dbReference type="PANTHER" id="PTHR43084:SF1">
    <property type="entry name" value="PERSULFIDE DIOXYGENASE ETHE1, MITOCHONDRIAL"/>
    <property type="match status" value="1"/>
</dbReference>
<keyword evidence="3" id="KW-0378">Hydrolase</keyword>
<dbReference type="OrthoDB" id="9784009at2"/>
<evidence type="ECO:0000256" key="1">
    <source>
        <dbReference type="ARBA" id="ARBA00022723"/>
    </source>
</evidence>
<dbReference type="Pfam" id="PF00753">
    <property type="entry name" value="Lactamase_B"/>
    <property type="match status" value="1"/>
</dbReference>
<dbReference type="Gene3D" id="3.60.15.10">
    <property type="entry name" value="Ribonuclease Z/Hydroxyacylglutathione hydrolase-like"/>
    <property type="match status" value="1"/>
</dbReference>
<dbReference type="GO" id="GO:0070813">
    <property type="term" value="P:hydrogen sulfide metabolic process"/>
    <property type="evidence" value="ECO:0007669"/>
    <property type="project" value="TreeGrafter"/>
</dbReference>
<organism evidence="3 4">
    <name type="scientific">Lujinxingia vulgaris</name>
    <dbReference type="NCBI Taxonomy" id="2600176"/>
    <lineage>
        <taxon>Bacteria</taxon>
        <taxon>Deltaproteobacteria</taxon>
        <taxon>Bradymonadales</taxon>
        <taxon>Lujinxingiaceae</taxon>
        <taxon>Lujinxingia</taxon>
    </lineage>
</organism>
<evidence type="ECO:0000259" key="2">
    <source>
        <dbReference type="SMART" id="SM00849"/>
    </source>
</evidence>
<keyword evidence="1" id="KW-0479">Metal-binding</keyword>
<dbReference type="SUPFAM" id="SSF56281">
    <property type="entry name" value="Metallo-hydrolase/oxidoreductase"/>
    <property type="match status" value="1"/>
</dbReference>
<feature type="domain" description="Metallo-beta-lactamase" evidence="2">
    <location>
        <begin position="14"/>
        <end position="206"/>
    </location>
</feature>
<reference evidence="3 4" key="1">
    <citation type="submission" date="2019-08" db="EMBL/GenBank/DDBJ databases">
        <title>Bradymonadales sp. TMQ2.</title>
        <authorList>
            <person name="Liang Q."/>
        </authorList>
    </citation>
    <scope>NUCLEOTIDE SEQUENCE [LARGE SCALE GENOMIC DNA]</scope>
    <source>
        <strain evidence="3 4">TMQ2</strain>
    </source>
</reference>